<evidence type="ECO:0000256" key="1">
    <source>
        <dbReference type="ARBA" id="ARBA00022703"/>
    </source>
</evidence>
<keyword evidence="1" id="KW-0053">Apoptosis</keyword>
<reference evidence="3" key="1">
    <citation type="submission" date="2024-06" db="EMBL/GenBank/DDBJ databases">
        <authorList>
            <person name="Liu X."/>
            <person name="Lenzi L."/>
            <person name="Haldenby T S."/>
            <person name="Uol C."/>
        </authorList>
    </citation>
    <scope>NUCLEOTIDE SEQUENCE</scope>
</reference>
<organism evidence="3 4">
    <name type="scientific">Calicophoron daubneyi</name>
    <name type="common">Rumen fluke</name>
    <name type="synonym">Paramphistomum daubneyi</name>
    <dbReference type="NCBI Taxonomy" id="300641"/>
    <lineage>
        <taxon>Eukaryota</taxon>
        <taxon>Metazoa</taxon>
        <taxon>Spiralia</taxon>
        <taxon>Lophotrochozoa</taxon>
        <taxon>Platyhelminthes</taxon>
        <taxon>Trematoda</taxon>
        <taxon>Digenea</taxon>
        <taxon>Plagiorchiida</taxon>
        <taxon>Pronocephalata</taxon>
        <taxon>Paramphistomoidea</taxon>
        <taxon>Paramphistomidae</taxon>
        <taxon>Calicophoron</taxon>
    </lineage>
</organism>
<sequence>MDRQTEGVISECIARILEQSNISIEKIPVSDEVKGVATELVDLSKNSRHLYEDLFGHGSDNKTDIGNAASRIFGDGINWEKIALFLQFAACCYTAYTRRDILMFVGVVAYHFKRFHIQEWIENQGGWKAVLQAHRTAIALGALGAVGALVIGGIMYNRRKRN</sequence>
<dbReference type="InterPro" id="IPR036834">
    <property type="entry name" value="Bcl-2-like_sf"/>
</dbReference>
<dbReference type="Gene3D" id="1.10.437.10">
    <property type="entry name" value="Blc2-like"/>
    <property type="match status" value="1"/>
</dbReference>
<dbReference type="AlphaFoldDB" id="A0AAV2T0L3"/>
<keyword evidence="2" id="KW-0472">Membrane</keyword>
<keyword evidence="2" id="KW-1133">Transmembrane helix</keyword>
<proteinExistence type="predicted"/>
<name>A0AAV2T0L3_CALDB</name>
<dbReference type="GO" id="GO:0006915">
    <property type="term" value="P:apoptotic process"/>
    <property type="evidence" value="ECO:0007669"/>
    <property type="project" value="UniProtKB-KW"/>
</dbReference>
<comment type="caution">
    <text evidence="3">The sequence shown here is derived from an EMBL/GenBank/DDBJ whole genome shotgun (WGS) entry which is preliminary data.</text>
</comment>
<gene>
    <name evidence="3" type="ORF">CDAUBV1_LOCUS599</name>
</gene>
<accession>A0AAV2T0L3</accession>
<dbReference type="EMBL" id="CAXLJL010000002">
    <property type="protein sequence ID" value="CAL5129554.1"/>
    <property type="molecule type" value="Genomic_DNA"/>
</dbReference>
<dbReference type="InterPro" id="IPR002475">
    <property type="entry name" value="Bcl2-like"/>
</dbReference>
<feature type="transmembrane region" description="Helical" evidence="2">
    <location>
        <begin position="137"/>
        <end position="156"/>
    </location>
</feature>
<evidence type="ECO:0000313" key="3">
    <source>
        <dbReference type="EMBL" id="CAL5129554.1"/>
    </source>
</evidence>
<dbReference type="GO" id="GO:0042981">
    <property type="term" value="P:regulation of apoptotic process"/>
    <property type="evidence" value="ECO:0007669"/>
    <property type="project" value="InterPro"/>
</dbReference>
<dbReference type="SUPFAM" id="SSF56854">
    <property type="entry name" value="Bcl-2 inhibitors of programmed cell death"/>
    <property type="match status" value="1"/>
</dbReference>
<protein>
    <submittedName>
        <fullName evidence="3">Uncharacterized protein</fullName>
    </submittedName>
</protein>
<dbReference type="Proteomes" id="UP001497525">
    <property type="component" value="Unassembled WGS sequence"/>
</dbReference>
<evidence type="ECO:0000256" key="2">
    <source>
        <dbReference type="SAM" id="Phobius"/>
    </source>
</evidence>
<evidence type="ECO:0000313" key="4">
    <source>
        <dbReference type="Proteomes" id="UP001497525"/>
    </source>
</evidence>
<dbReference type="PROSITE" id="PS50062">
    <property type="entry name" value="BCL2_FAMILY"/>
    <property type="match status" value="1"/>
</dbReference>
<keyword evidence="2" id="KW-0812">Transmembrane</keyword>